<protein>
    <submittedName>
        <fullName evidence="1 3">Uncharacterized protein</fullName>
    </submittedName>
</protein>
<sequence>MSAPSKLHRKECLVTTKLDQRYEGRGETTTRQRAAAPVNAAACNIIRRIVAVAVEWLADCMRRQRVPMCTAIRDTMPPHTVVLYICCSILLLPYSAQ</sequence>
<name>A0A183V8B6_TOXCA</name>
<dbReference type="AlphaFoldDB" id="A0A183V8B6"/>
<evidence type="ECO:0000313" key="2">
    <source>
        <dbReference type="Proteomes" id="UP000050794"/>
    </source>
</evidence>
<keyword evidence="2" id="KW-1185">Reference proteome</keyword>
<reference evidence="1 2" key="2">
    <citation type="submission" date="2018-11" db="EMBL/GenBank/DDBJ databases">
        <authorList>
            <consortium name="Pathogen Informatics"/>
        </authorList>
    </citation>
    <scope>NUCLEOTIDE SEQUENCE [LARGE SCALE GENOMIC DNA]</scope>
</reference>
<evidence type="ECO:0000313" key="3">
    <source>
        <dbReference type="WBParaSite" id="TCNE_0001698701-mRNA-1"/>
    </source>
</evidence>
<dbReference type="EMBL" id="UYWY01024058">
    <property type="protein sequence ID" value="VDM48307.1"/>
    <property type="molecule type" value="Genomic_DNA"/>
</dbReference>
<proteinExistence type="predicted"/>
<reference evidence="3" key="1">
    <citation type="submission" date="2016-06" db="UniProtKB">
        <authorList>
            <consortium name="WormBaseParasite"/>
        </authorList>
    </citation>
    <scope>IDENTIFICATION</scope>
</reference>
<dbReference type="WBParaSite" id="TCNE_0001698701-mRNA-1">
    <property type="protein sequence ID" value="TCNE_0001698701-mRNA-1"/>
    <property type="gene ID" value="TCNE_0001698701"/>
</dbReference>
<organism evidence="2 3">
    <name type="scientific">Toxocara canis</name>
    <name type="common">Canine roundworm</name>
    <dbReference type="NCBI Taxonomy" id="6265"/>
    <lineage>
        <taxon>Eukaryota</taxon>
        <taxon>Metazoa</taxon>
        <taxon>Ecdysozoa</taxon>
        <taxon>Nematoda</taxon>
        <taxon>Chromadorea</taxon>
        <taxon>Rhabditida</taxon>
        <taxon>Spirurina</taxon>
        <taxon>Ascaridomorpha</taxon>
        <taxon>Ascaridoidea</taxon>
        <taxon>Toxocaridae</taxon>
        <taxon>Toxocara</taxon>
    </lineage>
</organism>
<dbReference type="Proteomes" id="UP000050794">
    <property type="component" value="Unassembled WGS sequence"/>
</dbReference>
<evidence type="ECO:0000313" key="1">
    <source>
        <dbReference type="EMBL" id="VDM48307.1"/>
    </source>
</evidence>
<gene>
    <name evidence="1" type="ORF">TCNE_LOCUS16986</name>
</gene>
<accession>A0A183V8B6</accession>